<dbReference type="KEGG" id="dmm:dnm_084280"/>
<dbReference type="AlphaFoldDB" id="A0A975BW73"/>
<gene>
    <name evidence="1" type="ORF">dnm_084280</name>
</gene>
<name>A0A975BW73_9BACT</name>
<accession>A0A975BW73</accession>
<evidence type="ECO:0000313" key="2">
    <source>
        <dbReference type="Proteomes" id="UP000663722"/>
    </source>
</evidence>
<protein>
    <submittedName>
        <fullName evidence="1">Uncharacterized protein</fullName>
    </submittedName>
</protein>
<sequence>MIFSNVGSGAIFFNRKDNATKTRRHKETQRAFALSRHRRPHIAPVFPGMTFGEDGVL</sequence>
<keyword evidence="2" id="KW-1185">Reference proteome</keyword>
<evidence type="ECO:0000313" key="1">
    <source>
        <dbReference type="EMBL" id="QTA92349.1"/>
    </source>
</evidence>
<dbReference type="EMBL" id="CP061800">
    <property type="protein sequence ID" value="QTA92349.1"/>
    <property type="molecule type" value="Genomic_DNA"/>
</dbReference>
<organism evidence="1 2">
    <name type="scientific">Desulfonema magnum</name>
    <dbReference type="NCBI Taxonomy" id="45655"/>
    <lineage>
        <taxon>Bacteria</taxon>
        <taxon>Pseudomonadati</taxon>
        <taxon>Thermodesulfobacteriota</taxon>
        <taxon>Desulfobacteria</taxon>
        <taxon>Desulfobacterales</taxon>
        <taxon>Desulfococcaceae</taxon>
        <taxon>Desulfonema</taxon>
    </lineage>
</organism>
<proteinExistence type="predicted"/>
<reference evidence="1" key="1">
    <citation type="journal article" date="2021" name="Microb. Physiol.">
        <title>Proteogenomic Insights into the Physiology of Marine, Sulfate-Reducing, Filamentous Desulfonema limicola and Desulfonema magnum.</title>
        <authorList>
            <person name="Schnaars V."/>
            <person name="Wohlbrand L."/>
            <person name="Scheve S."/>
            <person name="Hinrichs C."/>
            <person name="Reinhardt R."/>
            <person name="Rabus R."/>
        </authorList>
    </citation>
    <scope>NUCLEOTIDE SEQUENCE</scope>
    <source>
        <strain evidence="1">4be13</strain>
    </source>
</reference>
<dbReference type="Proteomes" id="UP000663722">
    <property type="component" value="Chromosome"/>
</dbReference>